<feature type="signal peptide" evidence="3">
    <location>
        <begin position="1"/>
        <end position="25"/>
    </location>
</feature>
<evidence type="ECO:0000256" key="2">
    <source>
        <dbReference type="SAM" id="Phobius"/>
    </source>
</evidence>
<evidence type="ECO:0000313" key="6">
    <source>
        <dbReference type="EMBL" id="ESZ96780.1"/>
    </source>
</evidence>
<keyword evidence="2" id="KW-0812">Transmembrane</keyword>
<feature type="transmembrane region" description="Helical" evidence="2">
    <location>
        <begin position="140"/>
        <end position="161"/>
    </location>
</feature>
<accession>W9CQK7</accession>
<feature type="transmembrane region" description="Helical" evidence="2">
    <location>
        <begin position="386"/>
        <end position="403"/>
    </location>
</feature>
<feature type="domain" description="Protein YTP1-like C-terminal" evidence="5">
    <location>
        <begin position="282"/>
        <end position="564"/>
    </location>
</feature>
<feature type="region of interest" description="Disordered" evidence="1">
    <location>
        <begin position="183"/>
        <end position="239"/>
    </location>
</feature>
<feature type="transmembrane region" description="Helical" evidence="2">
    <location>
        <begin position="108"/>
        <end position="128"/>
    </location>
</feature>
<feature type="domain" description="DUF2427" evidence="4">
    <location>
        <begin position="61"/>
        <end position="160"/>
    </location>
</feature>
<dbReference type="Gene3D" id="1.20.120.1770">
    <property type="match status" value="1"/>
</dbReference>
<feature type="transmembrane region" description="Helical" evidence="2">
    <location>
        <begin position="74"/>
        <end position="96"/>
    </location>
</feature>
<feature type="compositionally biased region" description="Basic and acidic residues" evidence="1">
    <location>
        <begin position="226"/>
        <end position="239"/>
    </location>
</feature>
<gene>
    <name evidence="6" type="ORF">SBOR_2850</name>
</gene>
<feature type="transmembrane region" description="Helical" evidence="2">
    <location>
        <begin position="277"/>
        <end position="296"/>
    </location>
</feature>
<keyword evidence="2" id="KW-0472">Membrane</keyword>
<name>W9CQK7_SCLBF</name>
<comment type="caution">
    <text evidence="6">The sequence shown here is derived from an EMBL/GenBank/DDBJ whole genome shotgun (WGS) entry which is preliminary data.</text>
</comment>
<dbReference type="Proteomes" id="UP000019487">
    <property type="component" value="Unassembled WGS sequence"/>
</dbReference>
<dbReference type="AlphaFoldDB" id="W9CQK7"/>
<dbReference type="Pfam" id="PF10355">
    <property type="entry name" value="Ytp1"/>
    <property type="match status" value="1"/>
</dbReference>
<feature type="chain" id="PRO_5004922155" description="Integral membrane protein" evidence="3">
    <location>
        <begin position="26"/>
        <end position="583"/>
    </location>
</feature>
<dbReference type="HOGENOM" id="CLU_012543_1_0_1"/>
<feature type="transmembrane region" description="Helical" evidence="2">
    <location>
        <begin position="538"/>
        <end position="562"/>
    </location>
</feature>
<dbReference type="PANTHER" id="PTHR31685">
    <property type="entry name" value="INTEGRAL MEMBRANE PROTEIN (AFU_ORTHOLOGUE AFUA_6G12730)-RELATED"/>
    <property type="match status" value="1"/>
</dbReference>
<dbReference type="Pfam" id="PF10348">
    <property type="entry name" value="DUF2427"/>
    <property type="match status" value="1"/>
</dbReference>
<reference evidence="6 7" key="1">
    <citation type="journal article" date="2014" name="Genome Announc.">
        <title>Draft genome sequence of Sclerotinia borealis, a psychrophilic plant pathogenic fungus.</title>
        <authorList>
            <person name="Mardanov A.V."/>
            <person name="Beletsky A.V."/>
            <person name="Kadnikov V.V."/>
            <person name="Ignatov A.N."/>
            <person name="Ravin N.V."/>
        </authorList>
    </citation>
    <scope>NUCLEOTIDE SEQUENCE [LARGE SCALE GENOMIC DNA]</scope>
    <source>
        <strain evidence="7">F-4157</strain>
    </source>
</reference>
<feature type="transmembrane region" description="Helical" evidence="2">
    <location>
        <begin position="505"/>
        <end position="523"/>
    </location>
</feature>
<keyword evidence="7" id="KW-1185">Reference proteome</keyword>
<proteinExistence type="predicted"/>
<evidence type="ECO:0008006" key="8">
    <source>
        <dbReference type="Google" id="ProtNLM"/>
    </source>
</evidence>
<keyword evidence="3" id="KW-0732">Signal</keyword>
<feature type="transmembrane region" description="Helical" evidence="2">
    <location>
        <begin position="472"/>
        <end position="493"/>
    </location>
</feature>
<evidence type="ECO:0000256" key="1">
    <source>
        <dbReference type="SAM" id="MobiDB-lite"/>
    </source>
</evidence>
<dbReference type="STRING" id="1432307.W9CQK7"/>
<evidence type="ECO:0000313" key="7">
    <source>
        <dbReference type="Proteomes" id="UP000019487"/>
    </source>
</evidence>
<dbReference type="OrthoDB" id="4005299at2759"/>
<dbReference type="EMBL" id="AYSA01000124">
    <property type="protein sequence ID" value="ESZ96780.1"/>
    <property type="molecule type" value="Genomic_DNA"/>
</dbReference>
<feature type="transmembrane region" description="Helical" evidence="2">
    <location>
        <begin position="443"/>
        <end position="460"/>
    </location>
</feature>
<keyword evidence="2" id="KW-1133">Transmembrane helix</keyword>
<dbReference type="InterPro" id="IPR018827">
    <property type="entry name" value="YTP1_C"/>
</dbReference>
<feature type="transmembrane region" description="Helical" evidence="2">
    <location>
        <begin position="356"/>
        <end position="374"/>
    </location>
</feature>
<sequence>MPSYLRNFTLYSSFILLGLSHLIAAHGEDEPDMDMSMQISSIASATATISPAMNSTAVAEPSSYFRHSEHGGLMVAHIILMTIGWVFVLPICVMLSISRSRLSLPTQLTFLALNGCGLICSIIYNASTPDLYPNNVHHKLGWFLVCIVTVQVVIGVVSAYAGRRGEEIQEKSGYIPVSREAMAEHTRMHEGPQSVTRFSDDSGQGTEPNTGSSQSQSISLSGDDENTLHESEKDEPEKVGLMEGTRVDQYLSKRLPGSLPVRLLRVIRFVYDVIDRIILLLGFAILTSGFVTYGGLFKGAEIYSGLAHFIKGGVFFWYGILTLGRWAGCFAEIGWSWNIKPRNERRFSPTAEFVESFLIFLYGSTNVFLEHLAAWGNAWSAQDLEHISITFMFIGGGLCGMLIESNKIRNFLNATAQQSSSQMSPYHTEAQEPKTYRFSMNPIPALVIMLLGMMMSSHHQHSMVSTMIHKQWGTLLVSAAFARAATYVVFYLAPPISIFPGRPPTEIITAFCLMAGGFIFMASSKDTVKSIELNGLDAMFIFTVSMGLITFLMAWIISVVAIKGWAIRKEKRWSGGYGVEVNA</sequence>
<organism evidence="6 7">
    <name type="scientific">Sclerotinia borealis (strain F-4128)</name>
    <dbReference type="NCBI Taxonomy" id="1432307"/>
    <lineage>
        <taxon>Eukaryota</taxon>
        <taxon>Fungi</taxon>
        <taxon>Dikarya</taxon>
        <taxon>Ascomycota</taxon>
        <taxon>Pezizomycotina</taxon>
        <taxon>Leotiomycetes</taxon>
        <taxon>Helotiales</taxon>
        <taxon>Sclerotiniaceae</taxon>
        <taxon>Sclerotinia</taxon>
    </lineage>
</organism>
<dbReference type="InterPro" id="IPR018825">
    <property type="entry name" value="DUF2427"/>
</dbReference>
<dbReference type="PANTHER" id="PTHR31685:SF3">
    <property type="entry name" value="INTEGRAL MEMBRANE PROTEIN (AFU_ORTHOLOGUE AFUA_6G12730)"/>
    <property type="match status" value="1"/>
</dbReference>
<feature type="compositionally biased region" description="Polar residues" evidence="1">
    <location>
        <begin position="193"/>
        <end position="211"/>
    </location>
</feature>
<feature type="compositionally biased region" description="Low complexity" evidence="1">
    <location>
        <begin position="212"/>
        <end position="221"/>
    </location>
</feature>
<evidence type="ECO:0000259" key="5">
    <source>
        <dbReference type="Pfam" id="PF10355"/>
    </source>
</evidence>
<evidence type="ECO:0000259" key="4">
    <source>
        <dbReference type="Pfam" id="PF10348"/>
    </source>
</evidence>
<protein>
    <recommendedName>
        <fullName evidence="8">Integral membrane protein</fullName>
    </recommendedName>
</protein>
<evidence type="ECO:0000256" key="3">
    <source>
        <dbReference type="SAM" id="SignalP"/>
    </source>
</evidence>
<feature type="transmembrane region" description="Helical" evidence="2">
    <location>
        <begin position="316"/>
        <end position="335"/>
    </location>
</feature>